<keyword evidence="3" id="KW-1133">Transmembrane helix</keyword>
<evidence type="ECO:0000313" key="4">
    <source>
        <dbReference type="EMBL" id="KAF3007959.1"/>
    </source>
</evidence>
<feature type="coiled-coil region" evidence="1">
    <location>
        <begin position="133"/>
        <end position="273"/>
    </location>
</feature>
<keyword evidence="3" id="KW-0812">Transmembrane</keyword>
<protein>
    <submittedName>
        <fullName evidence="4">Uncharacterized protein</fullName>
    </submittedName>
</protein>
<gene>
    <name evidence="4" type="ORF">E8E13_011343</name>
</gene>
<dbReference type="OrthoDB" id="3798748at2759"/>
<evidence type="ECO:0000256" key="3">
    <source>
        <dbReference type="SAM" id="Phobius"/>
    </source>
</evidence>
<name>A0A9P4WBR7_CURKU</name>
<reference evidence="4" key="1">
    <citation type="submission" date="2019-04" db="EMBL/GenBank/DDBJ databases">
        <title>Sequencing of skin fungus with MAO and IRED activity.</title>
        <authorList>
            <person name="Marsaioli A.J."/>
            <person name="Bonatto J.M.C."/>
            <person name="Reis Junior O."/>
        </authorList>
    </citation>
    <scope>NUCLEOTIDE SEQUENCE</scope>
    <source>
        <strain evidence="4">30M1</strain>
    </source>
</reference>
<sequence>MSRNPFSFTEPNTSHLISSEAILRAEIAKLRRDNLTLQREVREANDANGVAQAQVAFKNKIQEANRETKRAQIAERIARDLVATLRNDRAMPQESNESTQDAMELKKEPLDPNKIAQSRPADAPTSNDYTQVHHSCILELENAREQAQLYEKELRAHNKREKDLHTTHHQLNTALREKQNELDRADKTVLELETQLDNLSNKREEDLQAAHHDATAERSSLIVELQDYKTRCNELELELEKRATEASTAQEGLEKLQKDISKSQEEAQSWTDKASHLVEINNNLRADLNSSINRSSTLARELDKVKVHLADTEHTLQQTTASEILAREAYLSREREIELAESIRAETDADLQKNNDDLIAQMEEFTEMIATKDTRIQALKQIITGRKSGLEEDQPHDSSDEYIDRAIALREVSAGGNMSLFEELDAEDLGRYFDSGDGRSEISNLEDMVQTADLKLSAVTSIVIDSDTRTGPVLTASACDPSPSASPHHGFSFREVPQSEVLDKEHNRSGLLELSFHTCPIAHVAPFEPGLPALRLSEITTQSCHPVALQPALLCENTSSTSESSGISQPPNTPSLANEKLHSNGKVQGTLHILLTVIIVILLWYWQATANQLLAWENANGFGFGFSEGQGINYEFYGPYGNGHYLLGRLPNNLLSADSPLPIKAVKAIIGTVSSFENLIGYGSGPEIL</sequence>
<feature type="region of interest" description="Disordered" evidence="2">
    <location>
        <begin position="560"/>
        <end position="580"/>
    </location>
</feature>
<dbReference type="Proteomes" id="UP000801428">
    <property type="component" value="Unassembled WGS sequence"/>
</dbReference>
<evidence type="ECO:0000256" key="2">
    <source>
        <dbReference type="SAM" id="MobiDB-lite"/>
    </source>
</evidence>
<comment type="caution">
    <text evidence="4">The sequence shown here is derived from an EMBL/GenBank/DDBJ whole genome shotgun (WGS) entry which is preliminary data.</text>
</comment>
<dbReference type="AlphaFoldDB" id="A0A9P4WBR7"/>
<feature type="region of interest" description="Disordered" evidence="2">
    <location>
        <begin position="109"/>
        <end position="128"/>
    </location>
</feature>
<keyword evidence="5" id="KW-1185">Reference proteome</keyword>
<organism evidence="4 5">
    <name type="scientific">Curvularia kusanoi</name>
    <name type="common">Cochliobolus kusanoi</name>
    <dbReference type="NCBI Taxonomy" id="90978"/>
    <lineage>
        <taxon>Eukaryota</taxon>
        <taxon>Fungi</taxon>
        <taxon>Dikarya</taxon>
        <taxon>Ascomycota</taxon>
        <taxon>Pezizomycotina</taxon>
        <taxon>Dothideomycetes</taxon>
        <taxon>Pleosporomycetidae</taxon>
        <taxon>Pleosporales</taxon>
        <taxon>Pleosporineae</taxon>
        <taxon>Pleosporaceae</taxon>
        <taxon>Curvularia</taxon>
    </lineage>
</organism>
<feature type="transmembrane region" description="Helical" evidence="3">
    <location>
        <begin position="589"/>
        <end position="606"/>
    </location>
</feature>
<keyword evidence="3" id="KW-0472">Membrane</keyword>
<keyword evidence="1" id="KW-0175">Coiled coil</keyword>
<feature type="coiled-coil region" evidence="1">
    <location>
        <begin position="20"/>
        <end position="47"/>
    </location>
</feature>
<evidence type="ECO:0000256" key="1">
    <source>
        <dbReference type="SAM" id="Coils"/>
    </source>
</evidence>
<proteinExistence type="predicted"/>
<accession>A0A9P4WBR7</accession>
<dbReference type="EMBL" id="SWKU01000004">
    <property type="protein sequence ID" value="KAF3007959.1"/>
    <property type="molecule type" value="Genomic_DNA"/>
</dbReference>
<evidence type="ECO:0000313" key="5">
    <source>
        <dbReference type="Proteomes" id="UP000801428"/>
    </source>
</evidence>